<evidence type="ECO:0000313" key="11">
    <source>
        <dbReference type="Proteomes" id="UP000019402"/>
    </source>
</evidence>
<dbReference type="InterPro" id="IPR036025">
    <property type="entry name" value="RtcB-like_sf"/>
</dbReference>
<dbReference type="EC" id="6.5.1.8" evidence="1"/>
<dbReference type="EMBL" id="BAMD01000007">
    <property type="protein sequence ID" value="GAF02290.1"/>
    <property type="molecule type" value="Genomic_DNA"/>
</dbReference>
<dbReference type="SUPFAM" id="SSF103365">
    <property type="entry name" value="Hypothetical protein PH1602"/>
    <property type="match status" value="1"/>
</dbReference>
<comment type="catalytic activity">
    <reaction evidence="8">
        <text>a 3'-end 3'-phospho-ribonucleotide-RNA + a 5'-end dephospho-ribonucleoside-RNA + GTP = a ribonucleotidyl-ribonucleotide-RNA + GMP + diphosphate</text>
        <dbReference type="Rhea" id="RHEA:68076"/>
        <dbReference type="Rhea" id="RHEA-COMP:10463"/>
        <dbReference type="Rhea" id="RHEA-COMP:13936"/>
        <dbReference type="Rhea" id="RHEA-COMP:17355"/>
        <dbReference type="ChEBI" id="CHEBI:33019"/>
        <dbReference type="ChEBI" id="CHEBI:37565"/>
        <dbReference type="ChEBI" id="CHEBI:58115"/>
        <dbReference type="ChEBI" id="CHEBI:83062"/>
        <dbReference type="ChEBI" id="CHEBI:138284"/>
        <dbReference type="ChEBI" id="CHEBI:173118"/>
        <dbReference type="EC" id="6.5.1.8"/>
    </reaction>
</comment>
<keyword evidence="2 10" id="KW-0436">Ligase</keyword>
<gene>
    <name evidence="10" type="ORF">JCM21142_3919</name>
</gene>
<sequence>MPIGGVLATKGVIVPNAVGVDIGYGMCAMRTNIGDADSDMFWE</sequence>
<dbReference type="GO" id="GO:0042245">
    <property type="term" value="P:RNA repair"/>
    <property type="evidence" value="ECO:0007669"/>
    <property type="project" value="UniProtKB-KW"/>
</dbReference>
<dbReference type="Gene3D" id="3.90.1860.10">
    <property type="entry name" value="tRNA-splicing ligase RtcB"/>
    <property type="match status" value="1"/>
</dbReference>
<evidence type="ECO:0000256" key="4">
    <source>
        <dbReference type="ARBA" id="ARBA00022741"/>
    </source>
</evidence>
<dbReference type="STRING" id="869213.GCA_000517085_00744"/>
<evidence type="ECO:0000256" key="9">
    <source>
        <dbReference type="PIRSR" id="PIRSR601233-3"/>
    </source>
</evidence>
<protein>
    <recommendedName>
        <fullName evidence="1">3'-phosphate/5'-hydroxy nucleic acid ligase</fullName>
        <ecNumber evidence="1">6.5.1.8</ecNumber>
    </recommendedName>
</protein>
<accession>W7XVR4</accession>
<dbReference type="GO" id="GO:0046872">
    <property type="term" value="F:metal ion binding"/>
    <property type="evidence" value="ECO:0007669"/>
    <property type="project" value="UniProtKB-KW"/>
</dbReference>
<dbReference type="InterPro" id="IPR001233">
    <property type="entry name" value="RtcB"/>
</dbReference>
<dbReference type="GO" id="GO:0005525">
    <property type="term" value="F:GTP binding"/>
    <property type="evidence" value="ECO:0007669"/>
    <property type="project" value="UniProtKB-KW"/>
</dbReference>
<dbReference type="Pfam" id="PF01139">
    <property type="entry name" value="RtcB"/>
    <property type="match status" value="1"/>
</dbReference>
<evidence type="ECO:0000256" key="8">
    <source>
        <dbReference type="ARBA" id="ARBA00047746"/>
    </source>
</evidence>
<comment type="cofactor">
    <cofactor evidence="9">
        <name>Mn(2+)</name>
        <dbReference type="ChEBI" id="CHEBI:29035"/>
    </cofactor>
    <text evidence="9">Binds 2 manganese ions per subunit.</text>
</comment>
<organism evidence="10 11">
    <name type="scientific">Saccharicrinis fermentans DSM 9555 = JCM 21142</name>
    <dbReference type="NCBI Taxonomy" id="869213"/>
    <lineage>
        <taxon>Bacteria</taxon>
        <taxon>Pseudomonadati</taxon>
        <taxon>Bacteroidota</taxon>
        <taxon>Bacteroidia</taxon>
        <taxon>Marinilabiliales</taxon>
        <taxon>Marinilabiliaceae</taxon>
        <taxon>Saccharicrinis</taxon>
    </lineage>
</organism>
<keyword evidence="4" id="KW-0547">Nucleotide-binding</keyword>
<evidence type="ECO:0000256" key="3">
    <source>
        <dbReference type="ARBA" id="ARBA00022723"/>
    </source>
</evidence>
<proteinExistence type="predicted"/>
<keyword evidence="7 9" id="KW-0464">Manganese</keyword>
<evidence type="ECO:0000256" key="7">
    <source>
        <dbReference type="ARBA" id="ARBA00023211"/>
    </source>
</evidence>
<keyword evidence="11" id="KW-1185">Reference proteome</keyword>
<dbReference type="Proteomes" id="UP000019402">
    <property type="component" value="Unassembled WGS sequence"/>
</dbReference>
<name>W7XVR4_9BACT</name>
<keyword evidence="6" id="KW-0342">GTP-binding</keyword>
<evidence type="ECO:0000313" key="10">
    <source>
        <dbReference type="EMBL" id="GAF02290.1"/>
    </source>
</evidence>
<reference evidence="10 11" key="1">
    <citation type="journal article" date="2014" name="Genome Announc.">
        <title>Draft Genome Sequence of Cytophaga fermentans JCM 21142T, a Facultative Anaerobe Isolated from Marine Mud.</title>
        <authorList>
            <person name="Starns D."/>
            <person name="Oshima K."/>
            <person name="Suda W."/>
            <person name="Iino T."/>
            <person name="Yuki M."/>
            <person name="Inoue J."/>
            <person name="Kitamura K."/>
            <person name="Iida T."/>
            <person name="Darby A."/>
            <person name="Hattori M."/>
            <person name="Ohkuma M."/>
        </authorList>
    </citation>
    <scope>NUCLEOTIDE SEQUENCE [LARGE SCALE GENOMIC DNA]</scope>
    <source>
        <strain evidence="10 11">JCM 21142</strain>
    </source>
</reference>
<comment type="caution">
    <text evidence="10">The sequence shown here is derived from an EMBL/GenBank/DDBJ whole genome shotgun (WGS) entry which is preliminary data.</text>
</comment>
<evidence type="ECO:0000256" key="1">
    <source>
        <dbReference type="ARBA" id="ARBA00012726"/>
    </source>
</evidence>
<evidence type="ECO:0000256" key="2">
    <source>
        <dbReference type="ARBA" id="ARBA00022598"/>
    </source>
</evidence>
<keyword evidence="5" id="KW-0692">RNA repair</keyword>
<dbReference type="GO" id="GO:0006396">
    <property type="term" value="P:RNA processing"/>
    <property type="evidence" value="ECO:0007669"/>
    <property type="project" value="InterPro"/>
</dbReference>
<dbReference type="GO" id="GO:0170057">
    <property type="term" value="F:RNA ligase (GTP) activity"/>
    <property type="evidence" value="ECO:0007669"/>
    <property type="project" value="UniProtKB-EC"/>
</dbReference>
<keyword evidence="3 9" id="KW-0479">Metal-binding</keyword>
<dbReference type="AlphaFoldDB" id="W7XVR4"/>
<feature type="binding site" evidence="9">
    <location>
        <position position="21"/>
    </location>
    <ligand>
        <name>Mn(2+)</name>
        <dbReference type="ChEBI" id="CHEBI:29035"/>
        <label>1</label>
    </ligand>
</feature>
<evidence type="ECO:0000256" key="5">
    <source>
        <dbReference type="ARBA" id="ARBA00022800"/>
    </source>
</evidence>
<evidence type="ECO:0000256" key="6">
    <source>
        <dbReference type="ARBA" id="ARBA00023134"/>
    </source>
</evidence>